<dbReference type="PIRSF" id="PIRSF005211">
    <property type="entry name" value="Ab_hydro_YheT"/>
    <property type="match status" value="1"/>
</dbReference>
<dbReference type="Proteomes" id="UP000258309">
    <property type="component" value="Unassembled WGS sequence"/>
</dbReference>
<comment type="caution">
    <text evidence="4">The sequence shown here is derived from an EMBL/GenBank/DDBJ whole genome shotgun (WGS) entry which is preliminary data.</text>
</comment>
<dbReference type="InterPro" id="IPR012020">
    <property type="entry name" value="ABHD4"/>
</dbReference>
<dbReference type="InterPro" id="IPR029058">
    <property type="entry name" value="AB_hydrolase_fold"/>
</dbReference>
<dbReference type="InterPro" id="IPR000073">
    <property type="entry name" value="AB_hydrolase_1"/>
</dbReference>
<evidence type="ECO:0000256" key="2">
    <source>
        <dbReference type="PIRSR" id="PIRSR005211-1"/>
    </source>
</evidence>
<name>A0A3E2H0H8_SCYLI</name>
<dbReference type="GO" id="GO:0051793">
    <property type="term" value="P:medium-chain fatty acid catabolic process"/>
    <property type="evidence" value="ECO:0007669"/>
    <property type="project" value="TreeGrafter"/>
</dbReference>
<dbReference type="SUPFAM" id="SSF53474">
    <property type="entry name" value="alpha/beta-Hydrolases"/>
    <property type="match status" value="1"/>
</dbReference>
<keyword evidence="5" id="KW-1185">Reference proteome</keyword>
<evidence type="ECO:0000313" key="5">
    <source>
        <dbReference type="Proteomes" id="UP000258309"/>
    </source>
</evidence>
<dbReference type="OrthoDB" id="5954035at2759"/>
<proteinExistence type="inferred from homology"/>
<dbReference type="Pfam" id="PF00561">
    <property type="entry name" value="Abhydrolase_1"/>
    <property type="match status" value="1"/>
</dbReference>
<dbReference type="AlphaFoldDB" id="A0A3E2H0H8"/>
<dbReference type="PANTHER" id="PTHR10794">
    <property type="entry name" value="ABHYDROLASE DOMAIN-CONTAINING PROTEIN"/>
    <property type="match status" value="1"/>
</dbReference>
<accession>A0A3E2H0H8</accession>
<reference evidence="4 5" key="1">
    <citation type="submission" date="2018-05" db="EMBL/GenBank/DDBJ databases">
        <title>Draft genome sequence of Scytalidium lignicola DSM 105466, a ubiquitous saprotrophic fungus.</title>
        <authorList>
            <person name="Buettner E."/>
            <person name="Gebauer A.M."/>
            <person name="Hofrichter M."/>
            <person name="Liers C."/>
            <person name="Kellner H."/>
        </authorList>
    </citation>
    <scope>NUCLEOTIDE SEQUENCE [LARGE SCALE GENOMIC DNA]</scope>
    <source>
        <strain evidence="4 5">DSM 105466</strain>
    </source>
</reference>
<evidence type="ECO:0000259" key="3">
    <source>
        <dbReference type="Pfam" id="PF00561"/>
    </source>
</evidence>
<feature type="active site" description="Charge relay system" evidence="2">
    <location>
        <position position="153"/>
    </location>
</feature>
<feature type="non-terminal residue" evidence="4">
    <location>
        <position position="1"/>
    </location>
</feature>
<dbReference type="InterPro" id="IPR050960">
    <property type="entry name" value="AB_hydrolase_4_sf"/>
</dbReference>
<dbReference type="EMBL" id="NCSJ02000234">
    <property type="protein sequence ID" value="RFU26886.1"/>
    <property type="molecule type" value="Genomic_DNA"/>
</dbReference>
<dbReference type="Gene3D" id="3.40.50.1820">
    <property type="entry name" value="alpha/beta hydrolase"/>
    <property type="match status" value="1"/>
</dbReference>
<dbReference type="OMA" id="RGCAKHK"/>
<protein>
    <recommendedName>
        <fullName evidence="3">AB hydrolase-1 domain-containing protein</fullName>
    </recommendedName>
</protein>
<feature type="active site" description="Charge relay system" evidence="2">
    <location>
        <position position="267"/>
    </location>
</feature>
<feature type="non-terminal residue" evidence="4">
    <location>
        <position position="352"/>
    </location>
</feature>
<sequence length="352" mass="39989">MYTSVNTNSPPVYYKRKIFEAEDATYHGTFAVDFTVSPFSESDSTLPPRTTYFSNEEFANIGSLDKRPMLIALHGLSGGSYESYLTNVLAPLVCNEVDSVHWAACVINSRGCAKHKMTSPVFYNARATWDCRQTVAWLRRIFPNRQLFGIGFSLGANMLTNYIAEEGESCILKAAVICSSPWNCEASTLSLERTWLGKEVYLKAMGENPKIDWERFQKAKYLYEFDREIQCPTWDYPTVGAYYRDASSVDALLAVKIPIFILSSLDDPIVPGEILPYEEVKQNPYAVLCTTSMGGHLGWFEINGQRWHARPIVNFLNAMFSEVRPHSIIPLEDESSTTKKQRFNPIRRKWSS</sequence>
<dbReference type="STRING" id="5539.A0A3E2H0H8"/>
<gene>
    <name evidence="4" type="ORF">B7463_g9444</name>
</gene>
<evidence type="ECO:0000256" key="1">
    <source>
        <dbReference type="ARBA" id="ARBA00010884"/>
    </source>
</evidence>
<organism evidence="4 5">
    <name type="scientific">Scytalidium lignicola</name>
    <name type="common">Hyphomycete</name>
    <dbReference type="NCBI Taxonomy" id="5539"/>
    <lineage>
        <taxon>Eukaryota</taxon>
        <taxon>Fungi</taxon>
        <taxon>Dikarya</taxon>
        <taxon>Ascomycota</taxon>
        <taxon>Pezizomycotina</taxon>
        <taxon>Leotiomycetes</taxon>
        <taxon>Leotiomycetes incertae sedis</taxon>
        <taxon>Scytalidium</taxon>
    </lineage>
</organism>
<evidence type="ECO:0000313" key="4">
    <source>
        <dbReference type="EMBL" id="RFU26886.1"/>
    </source>
</evidence>
<dbReference type="GO" id="GO:0051792">
    <property type="term" value="P:medium-chain fatty acid biosynthetic process"/>
    <property type="evidence" value="ECO:0007669"/>
    <property type="project" value="TreeGrafter"/>
</dbReference>
<dbReference type="GO" id="GO:0047372">
    <property type="term" value="F:monoacylglycerol lipase activity"/>
    <property type="evidence" value="ECO:0007669"/>
    <property type="project" value="TreeGrafter"/>
</dbReference>
<comment type="similarity">
    <text evidence="1">Belongs to the AB hydrolase superfamily. AB hydrolase 4 family.</text>
</comment>
<dbReference type="PANTHER" id="PTHR10794:SF63">
    <property type="entry name" value="ALPHA_BETA HYDROLASE 1, ISOFORM A"/>
    <property type="match status" value="1"/>
</dbReference>
<dbReference type="GO" id="GO:0008126">
    <property type="term" value="F:acetylesterase activity"/>
    <property type="evidence" value="ECO:0007669"/>
    <property type="project" value="TreeGrafter"/>
</dbReference>
<feature type="active site" description="Charge relay system" evidence="2">
    <location>
        <position position="296"/>
    </location>
</feature>
<feature type="domain" description="AB hydrolase-1" evidence="3">
    <location>
        <begin position="68"/>
        <end position="179"/>
    </location>
</feature>